<dbReference type="RefSeq" id="WP_368009239.1">
    <property type="nucleotide sequence ID" value="NZ_JAMXFF010000060.1"/>
</dbReference>
<organism evidence="3 4">
    <name type="scientific">Laspinema palackyanum D2a</name>
    <dbReference type="NCBI Taxonomy" id="2953684"/>
    <lineage>
        <taxon>Bacteria</taxon>
        <taxon>Bacillati</taxon>
        <taxon>Cyanobacteriota</taxon>
        <taxon>Cyanophyceae</taxon>
        <taxon>Oscillatoriophycideae</taxon>
        <taxon>Oscillatoriales</taxon>
        <taxon>Laspinemataceae</taxon>
        <taxon>Laspinema</taxon>
        <taxon>Laspinema palackyanum</taxon>
    </lineage>
</organism>
<dbReference type="EMBL" id="JAMXFF010000060">
    <property type="protein sequence ID" value="MCT7969792.1"/>
    <property type="molecule type" value="Genomic_DNA"/>
</dbReference>
<sequence length="499" mass="57796">MDSQESITPLVYAPNLHLFAFHLCRGLTGEPDSQARDPQLLWERADAMLETLGFSERLHLYGYSTPSPEPPGSQVNLHPNNQLKLQGKLPNSELEITGRMLAYRLYDSYGLIVNFRRPEREEGEKTSEVPISIWRDLTTEKGMFLPEFVQSSLGQTLVLTAFLSKEDTDKSPEELEEFAHRCLRQLIPAKKDRPPLERVGEVFGSPIFEFGGQILDSHLQEEPDPNCHVLVWLFRKDLPSAKFIDSYRQFIDLFYYRNKALSAYRETRTLYRKTYDIYTQLEKNVNEFKRELLKQQTQNQRFSEAQLEQLKEVLKKLPQLDLEYARLLRNYKHSRNTIAIHAKNYTVILENILRKLKEEKHPVQGEELDFFREFCDRTCPYFQTRIADELNYFIEGSSLADKAIASIRGIVEIEQTQRDRLRQDQEKQLENTIQAIGLAVGTGAIFASSAGLITEPWRSPWGGDRSSYPHPFVIAVFGSFLLAAIVYFGVKWCQKRGKN</sequence>
<keyword evidence="2" id="KW-1133">Transmembrane helix</keyword>
<proteinExistence type="predicted"/>
<accession>A0ABT2MYG4</accession>
<keyword evidence="1" id="KW-0175">Coiled coil</keyword>
<feature type="coiled-coil region" evidence="1">
    <location>
        <begin position="278"/>
        <end position="330"/>
    </location>
</feature>
<gene>
    <name evidence="3" type="ORF">NG799_26105</name>
</gene>
<keyword evidence="2" id="KW-0812">Transmembrane</keyword>
<keyword evidence="2" id="KW-0472">Membrane</keyword>
<feature type="transmembrane region" description="Helical" evidence="2">
    <location>
        <begin position="472"/>
        <end position="490"/>
    </location>
</feature>
<comment type="caution">
    <text evidence="3">The sequence shown here is derived from an EMBL/GenBank/DDBJ whole genome shotgun (WGS) entry which is preliminary data.</text>
</comment>
<reference evidence="3 4" key="1">
    <citation type="journal article" date="2022" name="Front. Microbiol.">
        <title>High genomic differentiation and limited gene flow indicate recent cryptic speciation within the genus Laspinema (cyanobacteria).</title>
        <authorList>
            <person name="Stanojkovic A."/>
            <person name="Skoupy S."/>
            <person name="Skaloud P."/>
            <person name="Dvorak P."/>
        </authorList>
    </citation>
    <scope>NUCLEOTIDE SEQUENCE [LARGE SCALE GENOMIC DNA]</scope>
    <source>
        <strain evidence="3 4">D2a</strain>
    </source>
</reference>
<dbReference type="Proteomes" id="UP001525890">
    <property type="component" value="Unassembled WGS sequence"/>
</dbReference>
<evidence type="ECO:0000256" key="2">
    <source>
        <dbReference type="SAM" id="Phobius"/>
    </source>
</evidence>
<evidence type="ECO:0000256" key="1">
    <source>
        <dbReference type="SAM" id="Coils"/>
    </source>
</evidence>
<evidence type="ECO:0000313" key="4">
    <source>
        <dbReference type="Proteomes" id="UP001525890"/>
    </source>
</evidence>
<keyword evidence="4" id="KW-1185">Reference proteome</keyword>
<protein>
    <submittedName>
        <fullName evidence="3">Uncharacterized protein</fullName>
    </submittedName>
</protein>
<name>A0ABT2MYG4_9CYAN</name>
<evidence type="ECO:0000313" key="3">
    <source>
        <dbReference type="EMBL" id="MCT7969792.1"/>
    </source>
</evidence>